<dbReference type="KEGG" id="rlc:K227x_60870"/>
<evidence type="ECO:0000313" key="3">
    <source>
        <dbReference type="Proteomes" id="UP000318538"/>
    </source>
</evidence>
<gene>
    <name evidence="2" type="ORF">K227x_60870</name>
</gene>
<dbReference type="AlphaFoldDB" id="A0A517NKQ2"/>
<keyword evidence="3" id="KW-1185">Reference proteome</keyword>
<evidence type="ECO:0000256" key="1">
    <source>
        <dbReference type="SAM" id="MobiDB-lite"/>
    </source>
</evidence>
<name>A0A517NKQ2_9BACT</name>
<feature type="region of interest" description="Disordered" evidence="1">
    <location>
        <begin position="49"/>
        <end position="72"/>
    </location>
</feature>
<dbReference type="Proteomes" id="UP000318538">
    <property type="component" value="Chromosome"/>
</dbReference>
<dbReference type="EMBL" id="CP036525">
    <property type="protein sequence ID" value="QDT07659.1"/>
    <property type="molecule type" value="Genomic_DNA"/>
</dbReference>
<organism evidence="2 3">
    <name type="scientific">Rubripirellula lacrimiformis</name>
    <dbReference type="NCBI Taxonomy" id="1930273"/>
    <lineage>
        <taxon>Bacteria</taxon>
        <taxon>Pseudomonadati</taxon>
        <taxon>Planctomycetota</taxon>
        <taxon>Planctomycetia</taxon>
        <taxon>Pirellulales</taxon>
        <taxon>Pirellulaceae</taxon>
        <taxon>Rubripirellula</taxon>
    </lineage>
</organism>
<feature type="compositionally biased region" description="Polar residues" evidence="1">
    <location>
        <begin position="63"/>
        <end position="72"/>
    </location>
</feature>
<accession>A0A517NKQ2</accession>
<reference evidence="2 3" key="1">
    <citation type="submission" date="2019-02" db="EMBL/GenBank/DDBJ databases">
        <title>Deep-cultivation of Planctomycetes and their phenomic and genomic characterization uncovers novel biology.</title>
        <authorList>
            <person name="Wiegand S."/>
            <person name="Jogler M."/>
            <person name="Boedeker C."/>
            <person name="Pinto D."/>
            <person name="Vollmers J."/>
            <person name="Rivas-Marin E."/>
            <person name="Kohn T."/>
            <person name="Peeters S.H."/>
            <person name="Heuer A."/>
            <person name="Rast P."/>
            <person name="Oberbeckmann S."/>
            <person name="Bunk B."/>
            <person name="Jeske O."/>
            <person name="Meyerdierks A."/>
            <person name="Storesund J.E."/>
            <person name="Kallscheuer N."/>
            <person name="Luecker S."/>
            <person name="Lage O.M."/>
            <person name="Pohl T."/>
            <person name="Merkel B.J."/>
            <person name="Hornburger P."/>
            <person name="Mueller R.-W."/>
            <person name="Bruemmer F."/>
            <person name="Labrenz M."/>
            <person name="Spormann A.M."/>
            <person name="Op den Camp H."/>
            <person name="Overmann J."/>
            <person name="Amann R."/>
            <person name="Jetten M.S.M."/>
            <person name="Mascher T."/>
            <person name="Medema M.H."/>
            <person name="Devos D.P."/>
            <person name="Kaster A.-K."/>
            <person name="Ovreas L."/>
            <person name="Rohde M."/>
            <person name="Galperin M.Y."/>
            <person name="Jogler C."/>
        </authorList>
    </citation>
    <scope>NUCLEOTIDE SEQUENCE [LARGE SCALE GENOMIC DNA]</scope>
    <source>
        <strain evidence="2 3">K22_7</strain>
    </source>
</reference>
<sequence>MPNRQNPREAQRHPNHNIFPIALRRQPDSTVVVQFIVNEPLSMLMNFPSESQKGLSTRDRSRTNVLPGTGSR</sequence>
<proteinExistence type="predicted"/>
<evidence type="ECO:0000313" key="2">
    <source>
        <dbReference type="EMBL" id="QDT07659.1"/>
    </source>
</evidence>
<protein>
    <submittedName>
        <fullName evidence="2">Uncharacterized protein</fullName>
    </submittedName>
</protein>